<keyword evidence="3" id="KW-1185">Reference proteome</keyword>
<reference evidence="2 3" key="1">
    <citation type="journal article" date="2018" name="MBio">
        <title>Comparative Genomics Reveals the Core Gene Toolbox for the Fungus-Insect Symbiosis.</title>
        <authorList>
            <person name="Wang Y."/>
            <person name="Stata M."/>
            <person name="Wang W."/>
            <person name="Stajich J.E."/>
            <person name="White M.M."/>
            <person name="Moncalvo J.M."/>
        </authorList>
    </citation>
    <scope>NUCLEOTIDE SEQUENCE [LARGE SCALE GENOMIC DNA]</scope>
    <source>
        <strain evidence="2 3">AUS-77-4</strain>
    </source>
</reference>
<dbReference type="Proteomes" id="UP000245699">
    <property type="component" value="Unassembled WGS sequence"/>
</dbReference>
<name>A0A2T9Y3W2_9FUNG</name>
<evidence type="ECO:0000313" key="3">
    <source>
        <dbReference type="Proteomes" id="UP000245699"/>
    </source>
</evidence>
<sequence>MLQSTGLNTDIDDKDTNAGNQTGLILKPESSTSTNNNKVGVAPSISGTMSNYAKLDLKNLVLPCAHCGKSLKTEEQTKKLLYKNSMYCFDCMMFACRCALPFFHFTDYHRKVNRK</sequence>
<feature type="compositionally biased region" description="Polar residues" evidence="1">
    <location>
        <begin position="17"/>
        <end position="38"/>
    </location>
</feature>
<feature type="region of interest" description="Disordered" evidence="1">
    <location>
        <begin position="1"/>
        <end position="40"/>
    </location>
</feature>
<gene>
    <name evidence="2" type="ORF">BB559_006263</name>
</gene>
<accession>A0A2T9Y3W2</accession>
<proteinExistence type="predicted"/>
<evidence type="ECO:0000256" key="1">
    <source>
        <dbReference type="SAM" id="MobiDB-lite"/>
    </source>
</evidence>
<comment type="caution">
    <text evidence="2">The sequence shown here is derived from an EMBL/GenBank/DDBJ whole genome shotgun (WGS) entry which is preliminary data.</text>
</comment>
<dbReference type="EMBL" id="MBFT01000809">
    <property type="protein sequence ID" value="PVU87030.1"/>
    <property type="molecule type" value="Genomic_DNA"/>
</dbReference>
<evidence type="ECO:0000313" key="2">
    <source>
        <dbReference type="EMBL" id="PVU87030.1"/>
    </source>
</evidence>
<dbReference type="AlphaFoldDB" id="A0A2T9Y3W2"/>
<organism evidence="2 3">
    <name type="scientific">Furculomyces boomerangus</name>
    <dbReference type="NCBI Taxonomy" id="61424"/>
    <lineage>
        <taxon>Eukaryota</taxon>
        <taxon>Fungi</taxon>
        <taxon>Fungi incertae sedis</taxon>
        <taxon>Zoopagomycota</taxon>
        <taxon>Kickxellomycotina</taxon>
        <taxon>Harpellomycetes</taxon>
        <taxon>Harpellales</taxon>
        <taxon>Harpellaceae</taxon>
        <taxon>Furculomyces</taxon>
    </lineage>
</organism>
<protein>
    <submittedName>
        <fullName evidence="2">Uncharacterized protein</fullName>
    </submittedName>
</protein>